<feature type="transmembrane region" description="Helical" evidence="4">
    <location>
        <begin position="319"/>
        <end position="341"/>
    </location>
</feature>
<feature type="transmembrane region" description="Helical" evidence="4">
    <location>
        <begin position="23"/>
        <end position="45"/>
    </location>
</feature>
<reference evidence="6" key="1">
    <citation type="journal article" date="2014" name="Int. J. Syst. Evol. Microbiol.">
        <title>Complete genome sequence of Corynebacterium casei LMG S-19264T (=DSM 44701T), isolated from a smear-ripened cheese.</title>
        <authorList>
            <consortium name="US DOE Joint Genome Institute (JGI-PGF)"/>
            <person name="Walter F."/>
            <person name="Albersmeier A."/>
            <person name="Kalinowski J."/>
            <person name="Ruckert C."/>
        </authorList>
    </citation>
    <scope>NUCLEOTIDE SEQUENCE</scope>
    <source>
        <strain evidence="6">CGMCC 1.12181</strain>
    </source>
</reference>
<keyword evidence="1 4" id="KW-0812">Transmembrane</keyword>
<keyword evidence="7" id="KW-1185">Reference proteome</keyword>
<feature type="transmembrane region" description="Helical" evidence="4">
    <location>
        <begin position="231"/>
        <end position="251"/>
    </location>
</feature>
<comment type="caution">
    <text evidence="6">The sequence shown here is derived from an EMBL/GenBank/DDBJ whole genome shotgun (WGS) entry which is preliminary data.</text>
</comment>
<dbReference type="Gene3D" id="1.20.1250.20">
    <property type="entry name" value="MFS general substrate transporter like domains"/>
    <property type="match status" value="1"/>
</dbReference>
<dbReference type="PANTHER" id="PTHR23534:SF1">
    <property type="entry name" value="MAJOR FACILITATOR SUPERFAMILY PROTEIN"/>
    <property type="match status" value="1"/>
</dbReference>
<dbReference type="SUPFAM" id="SSF103473">
    <property type="entry name" value="MFS general substrate transporter"/>
    <property type="match status" value="1"/>
</dbReference>
<keyword evidence="3 4" id="KW-0472">Membrane</keyword>
<accession>A0A917CFK9</accession>
<dbReference type="PROSITE" id="PS50850">
    <property type="entry name" value="MFS"/>
    <property type="match status" value="1"/>
</dbReference>
<evidence type="ECO:0000256" key="4">
    <source>
        <dbReference type="SAM" id="Phobius"/>
    </source>
</evidence>
<feature type="transmembrane region" description="Helical" evidence="4">
    <location>
        <begin position="284"/>
        <end position="307"/>
    </location>
</feature>
<protein>
    <submittedName>
        <fullName evidence="6">MFS transporter</fullName>
    </submittedName>
</protein>
<feature type="transmembrane region" description="Helical" evidence="4">
    <location>
        <begin position="192"/>
        <end position="211"/>
    </location>
</feature>
<name>A0A917CFK9_9GAMM</name>
<dbReference type="InterPro" id="IPR020846">
    <property type="entry name" value="MFS_dom"/>
</dbReference>
<feature type="transmembrane region" description="Helical" evidence="4">
    <location>
        <begin position="115"/>
        <end position="134"/>
    </location>
</feature>
<feature type="transmembrane region" description="Helical" evidence="4">
    <location>
        <begin position="52"/>
        <end position="71"/>
    </location>
</feature>
<sequence length="376" mass="41770">MAPVMVFVGGFIAEPMTSHKDWITLPLTMLIVGTATATVPAAMLARRLGRKTATLLGFSMSIIGGLIVLLAITYQAFWLFVTAAFLMGLAGAFAQQLRFAAIENLQTDRDIPKAVALLMLTGLFSAMIGPELAVVTRDLWPQKPPYFATFVGLITMALIAMLIISRLQLPPVIVCKDQRPERPMATLLKQPVLWVAVISGALGYGLMSFMMTATPLSMHQIHLHSLEDTKWVIQSHVAAMYLPSFLTLWLGPKIPTKYFLLSGTLLYILVLIIAMTGIAVGHYWLSLVLLGVGWNFLFYTGTTLLPLSYRPHERHKIQALNDFLVFGFQAGSSLIAGWVIYRYQWHGIVMIGIPFVVILAVMTLIRFYNTKNKIRE</sequence>
<evidence type="ECO:0000256" key="3">
    <source>
        <dbReference type="ARBA" id="ARBA00023136"/>
    </source>
</evidence>
<dbReference type="InterPro" id="IPR036259">
    <property type="entry name" value="MFS_trans_sf"/>
</dbReference>
<feature type="domain" description="Major facilitator superfamily (MFS) profile" evidence="5">
    <location>
        <begin position="192"/>
        <end position="376"/>
    </location>
</feature>
<dbReference type="GO" id="GO:0022857">
    <property type="term" value="F:transmembrane transporter activity"/>
    <property type="evidence" value="ECO:0007669"/>
    <property type="project" value="InterPro"/>
</dbReference>
<gene>
    <name evidence="6" type="ORF">GCM10011365_02670</name>
</gene>
<evidence type="ECO:0000259" key="5">
    <source>
        <dbReference type="PROSITE" id="PS50850"/>
    </source>
</evidence>
<dbReference type="InterPro" id="IPR011701">
    <property type="entry name" value="MFS"/>
</dbReference>
<feature type="transmembrane region" description="Helical" evidence="4">
    <location>
        <begin position="258"/>
        <end position="278"/>
    </location>
</feature>
<keyword evidence="2 4" id="KW-1133">Transmembrane helix</keyword>
<evidence type="ECO:0000256" key="1">
    <source>
        <dbReference type="ARBA" id="ARBA00022692"/>
    </source>
</evidence>
<dbReference type="PANTHER" id="PTHR23534">
    <property type="entry name" value="MFS PERMEASE"/>
    <property type="match status" value="1"/>
</dbReference>
<feature type="transmembrane region" description="Helical" evidence="4">
    <location>
        <begin position="77"/>
        <end position="94"/>
    </location>
</feature>
<dbReference type="Pfam" id="PF07690">
    <property type="entry name" value="MFS_1"/>
    <property type="match status" value="1"/>
</dbReference>
<dbReference type="AlphaFoldDB" id="A0A917CFK9"/>
<dbReference type="EMBL" id="BMEO01000001">
    <property type="protein sequence ID" value="GGF85119.1"/>
    <property type="molecule type" value="Genomic_DNA"/>
</dbReference>
<organism evidence="6 7">
    <name type="scientific">Marinicella pacifica</name>
    <dbReference type="NCBI Taxonomy" id="1171543"/>
    <lineage>
        <taxon>Bacteria</taxon>
        <taxon>Pseudomonadati</taxon>
        <taxon>Pseudomonadota</taxon>
        <taxon>Gammaproteobacteria</taxon>
        <taxon>Lysobacterales</taxon>
        <taxon>Marinicellaceae</taxon>
        <taxon>Marinicella</taxon>
    </lineage>
</organism>
<reference evidence="6" key="2">
    <citation type="submission" date="2020-09" db="EMBL/GenBank/DDBJ databases">
        <authorList>
            <person name="Sun Q."/>
            <person name="Zhou Y."/>
        </authorList>
    </citation>
    <scope>NUCLEOTIDE SEQUENCE</scope>
    <source>
        <strain evidence="6">CGMCC 1.12181</strain>
    </source>
</reference>
<feature type="transmembrane region" description="Helical" evidence="4">
    <location>
        <begin position="347"/>
        <end position="368"/>
    </location>
</feature>
<evidence type="ECO:0000256" key="2">
    <source>
        <dbReference type="ARBA" id="ARBA00022989"/>
    </source>
</evidence>
<feature type="transmembrane region" description="Helical" evidence="4">
    <location>
        <begin position="146"/>
        <end position="164"/>
    </location>
</feature>
<evidence type="ECO:0000313" key="6">
    <source>
        <dbReference type="EMBL" id="GGF85119.1"/>
    </source>
</evidence>
<evidence type="ECO:0000313" key="7">
    <source>
        <dbReference type="Proteomes" id="UP000605253"/>
    </source>
</evidence>
<dbReference type="Proteomes" id="UP000605253">
    <property type="component" value="Unassembled WGS sequence"/>
</dbReference>
<proteinExistence type="predicted"/>